<feature type="transmembrane region" description="Helical" evidence="8">
    <location>
        <begin position="442"/>
        <end position="463"/>
    </location>
</feature>
<feature type="transmembrane region" description="Helical" evidence="8">
    <location>
        <begin position="303"/>
        <end position="324"/>
    </location>
</feature>
<name>A0AAV6J3Q8_9ERIC</name>
<keyword evidence="11" id="KW-1185">Reference proteome</keyword>
<feature type="transmembrane region" description="Helical" evidence="8">
    <location>
        <begin position="409"/>
        <end position="430"/>
    </location>
</feature>
<feature type="transmembrane region" description="Helical" evidence="8">
    <location>
        <begin position="514"/>
        <end position="535"/>
    </location>
</feature>
<comment type="similarity">
    <text evidence="7">Belongs to the major facilitator superfamily. Phosphate:H(+) symporter (TC 2.A.1.9) family.</text>
</comment>
<evidence type="ECO:0000256" key="2">
    <source>
        <dbReference type="ARBA" id="ARBA00022448"/>
    </source>
</evidence>
<evidence type="ECO:0000313" key="11">
    <source>
        <dbReference type="Proteomes" id="UP000823749"/>
    </source>
</evidence>
<evidence type="ECO:0000256" key="5">
    <source>
        <dbReference type="ARBA" id="ARBA00023136"/>
    </source>
</evidence>
<dbReference type="CDD" id="cd17328">
    <property type="entry name" value="MFS_spinster_like"/>
    <property type="match status" value="1"/>
</dbReference>
<feature type="transmembrane region" description="Helical" evidence="8">
    <location>
        <begin position="235"/>
        <end position="257"/>
    </location>
</feature>
<feature type="transmembrane region" description="Helical" evidence="8">
    <location>
        <begin position="375"/>
        <end position="397"/>
    </location>
</feature>
<feature type="transmembrane region" description="Helical" evidence="8">
    <location>
        <begin position="469"/>
        <end position="493"/>
    </location>
</feature>
<comment type="caution">
    <text evidence="10">The sequence shown here is derived from an EMBL/GenBank/DDBJ whole genome shotgun (WGS) entry which is preliminary data.</text>
</comment>
<evidence type="ECO:0000256" key="8">
    <source>
        <dbReference type="SAM" id="Phobius"/>
    </source>
</evidence>
<dbReference type="AlphaFoldDB" id="A0AAV6J3Q8"/>
<evidence type="ECO:0000256" key="6">
    <source>
        <dbReference type="ARBA" id="ARBA00024338"/>
    </source>
</evidence>
<dbReference type="EMBL" id="JACTNZ010000008">
    <property type="protein sequence ID" value="KAG5535791.1"/>
    <property type="molecule type" value="Genomic_DNA"/>
</dbReference>
<proteinExistence type="inferred from homology"/>
<comment type="similarity">
    <text evidence="6">Belongs to the major facilitator superfamily. Spinster (TC 2.A.1.49) family.</text>
</comment>
<dbReference type="InterPro" id="IPR020846">
    <property type="entry name" value="MFS_dom"/>
</dbReference>
<evidence type="ECO:0000256" key="4">
    <source>
        <dbReference type="ARBA" id="ARBA00022989"/>
    </source>
</evidence>
<evidence type="ECO:0000256" key="1">
    <source>
        <dbReference type="ARBA" id="ARBA00004141"/>
    </source>
</evidence>
<sequence length="599" mass="66261">MYFIVKWRSLAVPDRPQRYHHGPRRRKQLYHYNKYTLTSGSSIDGPQDLQFSPSSRSIQFAPSPSFNTPENQCQSYLSPTTICSYGKFPKIWHMKGFDKFCQAIAQQQSCTFAHLGQFFAMAADFPNQWRCSSITRKLFGISLSLLIINMAAIMERADENLLPSVYKEVSEAFSAGPSDLGYLTFIRNFVRGLASPLAGVLVISYDRPTVLAMGTLCWALSTAAVGASQHFMQVAFWRAVNGVGLAIVIPSLQSFIADSYLDGVRGAGFGCLSLVGMVGGIGGGVVATVMAGHEFWGLAGWRVAFIMMATLSSLIGLLVFLFVVDPRRRVSADHDSVEYSDREELVDKSTVNSASIWLESWTAMKAILKVPTFRIIVLQGLMGSLPWTAMVFFTFWFELIGFDHNSTAALLSLFAAGCGIGALAGGLIGDRMSQIYPHWGRIICAQFSAFMGIPFSWFLLTVIPQSVSSYFTFAVTLFLMGLTISWCTTAANGPMFAEVVPAKHRTMIYAFDRAFEGSFSSFAAPIVGIIAEKIYGYDPKSVDLVSGSPREAYALSRGLFSMMAVPFGLSCLFYTLLYRFFWRDRDNARMASFKGREMT</sequence>
<evidence type="ECO:0000256" key="7">
    <source>
        <dbReference type="ARBA" id="ARBA00044504"/>
    </source>
</evidence>
<reference evidence="10" key="1">
    <citation type="submission" date="2020-08" db="EMBL/GenBank/DDBJ databases">
        <title>Plant Genome Project.</title>
        <authorList>
            <person name="Zhang R.-G."/>
        </authorList>
    </citation>
    <scope>NUCLEOTIDE SEQUENCE</scope>
    <source>
        <strain evidence="10">WSP0</strain>
        <tissue evidence="10">Leaf</tissue>
    </source>
</reference>
<dbReference type="InterPro" id="IPR044770">
    <property type="entry name" value="MFS_spinster-like"/>
</dbReference>
<keyword evidence="4 8" id="KW-1133">Transmembrane helix</keyword>
<keyword evidence="5 8" id="KW-0472">Membrane</keyword>
<dbReference type="Proteomes" id="UP000823749">
    <property type="component" value="Chromosome 8"/>
</dbReference>
<feature type="domain" description="Major facilitator superfamily (MFS) profile" evidence="9">
    <location>
        <begin position="144"/>
        <end position="582"/>
    </location>
</feature>
<keyword evidence="3 8" id="KW-0812">Transmembrane</keyword>
<evidence type="ECO:0000313" key="10">
    <source>
        <dbReference type="EMBL" id="KAG5535791.1"/>
    </source>
</evidence>
<dbReference type="InterPro" id="IPR011701">
    <property type="entry name" value="MFS"/>
</dbReference>
<dbReference type="GO" id="GO:0016020">
    <property type="term" value="C:membrane"/>
    <property type="evidence" value="ECO:0007669"/>
    <property type="project" value="UniProtKB-SubCell"/>
</dbReference>
<dbReference type="PROSITE" id="PS50850">
    <property type="entry name" value="MFS"/>
    <property type="match status" value="1"/>
</dbReference>
<comment type="subcellular location">
    <subcellularLocation>
        <location evidence="1">Membrane</location>
        <topology evidence="1">Multi-pass membrane protein</topology>
    </subcellularLocation>
</comment>
<evidence type="ECO:0000256" key="3">
    <source>
        <dbReference type="ARBA" id="ARBA00022692"/>
    </source>
</evidence>
<dbReference type="Pfam" id="PF07690">
    <property type="entry name" value="MFS_1"/>
    <property type="match status" value="1"/>
</dbReference>
<dbReference type="Gene3D" id="1.20.1250.20">
    <property type="entry name" value="MFS general substrate transporter like domains"/>
    <property type="match status" value="1"/>
</dbReference>
<organism evidence="10 11">
    <name type="scientific">Rhododendron griersonianum</name>
    <dbReference type="NCBI Taxonomy" id="479676"/>
    <lineage>
        <taxon>Eukaryota</taxon>
        <taxon>Viridiplantae</taxon>
        <taxon>Streptophyta</taxon>
        <taxon>Embryophyta</taxon>
        <taxon>Tracheophyta</taxon>
        <taxon>Spermatophyta</taxon>
        <taxon>Magnoliopsida</taxon>
        <taxon>eudicotyledons</taxon>
        <taxon>Gunneridae</taxon>
        <taxon>Pentapetalae</taxon>
        <taxon>asterids</taxon>
        <taxon>Ericales</taxon>
        <taxon>Ericaceae</taxon>
        <taxon>Ericoideae</taxon>
        <taxon>Rhodoreae</taxon>
        <taxon>Rhododendron</taxon>
    </lineage>
</organism>
<dbReference type="PANTHER" id="PTHR23505">
    <property type="entry name" value="SPINSTER"/>
    <property type="match status" value="1"/>
</dbReference>
<protein>
    <recommendedName>
        <fullName evidence="9">Major facilitator superfamily (MFS) profile domain-containing protein</fullName>
    </recommendedName>
</protein>
<feature type="transmembrane region" description="Helical" evidence="8">
    <location>
        <begin position="269"/>
        <end position="291"/>
    </location>
</feature>
<feature type="transmembrane region" description="Helical" evidence="8">
    <location>
        <begin position="555"/>
        <end position="581"/>
    </location>
</feature>
<dbReference type="SUPFAM" id="SSF103473">
    <property type="entry name" value="MFS general substrate transporter"/>
    <property type="match status" value="1"/>
</dbReference>
<evidence type="ECO:0000259" key="9">
    <source>
        <dbReference type="PROSITE" id="PS50850"/>
    </source>
</evidence>
<dbReference type="GO" id="GO:0022857">
    <property type="term" value="F:transmembrane transporter activity"/>
    <property type="evidence" value="ECO:0007669"/>
    <property type="project" value="InterPro"/>
</dbReference>
<keyword evidence="2" id="KW-0813">Transport</keyword>
<dbReference type="InterPro" id="IPR036259">
    <property type="entry name" value="MFS_trans_sf"/>
</dbReference>
<dbReference type="PANTHER" id="PTHR23505:SF78">
    <property type="entry name" value="MAJOR FACILITATOR SUPERFAMILY PROTEIN"/>
    <property type="match status" value="1"/>
</dbReference>
<gene>
    <name evidence="10" type="ORF">RHGRI_023531</name>
</gene>
<accession>A0AAV6J3Q8</accession>